<accession>A0A0H5QDX1</accession>
<evidence type="ECO:0000313" key="1">
    <source>
        <dbReference type="EMBL" id="CRY99440.1"/>
    </source>
</evidence>
<reference evidence="1 2" key="1">
    <citation type="submission" date="2014-11" db="EMBL/GenBank/DDBJ databases">
        <authorList>
            <person name="Diene M.Seydina."/>
        </authorList>
    </citation>
    <scope>NUCLEOTIDE SEQUENCE [LARGE SCALE GENOMIC DNA]</scope>
    <source>
        <strain evidence="1 2">Neisseria meningitidis CHUV</strain>
    </source>
</reference>
<name>A0A0H5QDX1_NEIMI</name>
<proteinExistence type="predicted"/>
<dbReference type="Proteomes" id="UP000182715">
    <property type="component" value="Unassembled WGS sequence"/>
</dbReference>
<protein>
    <submittedName>
        <fullName evidence="1">Uncharacterized protein</fullName>
    </submittedName>
</protein>
<evidence type="ECO:0000313" key="2">
    <source>
        <dbReference type="Proteomes" id="UP000182715"/>
    </source>
</evidence>
<sequence>MSDPLVLVNKIKLNCKKKRLFSREKYSVMLSDNRFRRHRFHLYAAVIK</sequence>
<dbReference type="AlphaFoldDB" id="A0A0H5QDX1"/>
<dbReference type="EMBL" id="CVTF01000070">
    <property type="protein sequence ID" value="CRY99440.1"/>
    <property type="molecule type" value="Genomic_DNA"/>
</dbReference>
<organism evidence="1 2">
    <name type="scientific">Neisseria meningitidis serogroup B</name>
    <dbReference type="NCBI Taxonomy" id="491"/>
    <lineage>
        <taxon>Bacteria</taxon>
        <taxon>Pseudomonadati</taxon>
        <taxon>Pseudomonadota</taxon>
        <taxon>Betaproteobacteria</taxon>
        <taxon>Neisseriales</taxon>
        <taxon>Neisseriaceae</taxon>
        <taxon>Neisseria</taxon>
    </lineage>
</organism>